<evidence type="ECO:0000313" key="1">
    <source>
        <dbReference type="EMBL" id="REK70468.1"/>
    </source>
</evidence>
<gene>
    <name evidence="1" type="ORF">DX116_15140</name>
</gene>
<comment type="caution">
    <text evidence="1">The sequence shown here is derived from an EMBL/GenBank/DDBJ whole genome shotgun (WGS) entry which is preliminary data.</text>
</comment>
<dbReference type="AlphaFoldDB" id="A0A371P4H9"/>
<dbReference type="Proteomes" id="UP000265581">
    <property type="component" value="Unassembled WGS sequence"/>
</dbReference>
<accession>A0A371P4H9</accession>
<organism evidence="1 2">
    <name type="scientific">Aeromicrobium endophyticum</name>
    <dbReference type="NCBI Taxonomy" id="2292704"/>
    <lineage>
        <taxon>Bacteria</taxon>
        <taxon>Bacillati</taxon>
        <taxon>Actinomycetota</taxon>
        <taxon>Actinomycetes</taxon>
        <taxon>Propionibacteriales</taxon>
        <taxon>Nocardioidaceae</taxon>
        <taxon>Aeromicrobium</taxon>
    </lineage>
</organism>
<protein>
    <submittedName>
        <fullName evidence="1">Uncharacterized protein</fullName>
    </submittedName>
</protein>
<keyword evidence="2" id="KW-1185">Reference proteome</keyword>
<evidence type="ECO:0000313" key="2">
    <source>
        <dbReference type="Proteomes" id="UP000265581"/>
    </source>
</evidence>
<sequence>MDALAGLRLPAAFDVGWSQVDHDHRSGKTTWTCTLATAQHLIDVTAEAQRQDDHLWTGNKTGKETVYQREPIVTVKVSRLDDVCVLALKIEGSDESSNYAAPRQTWTFSFTEGEPREYAVGNRDDAATRAVEALCRRLAANI</sequence>
<proteinExistence type="predicted"/>
<dbReference type="EMBL" id="QUBR01000002">
    <property type="protein sequence ID" value="REK70468.1"/>
    <property type="molecule type" value="Genomic_DNA"/>
</dbReference>
<name>A0A371P4H9_9ACTN</name>
<reference evidence="1 2" key="1">
    <citation type="submission" date="2018-08" db="EMBL/GenBank/DDBJ databases">
        <title>Aeromicrobium sp. M2KJ-4, whole genome shotgun sequence.</title>
        <authorList>
            <person name="Tuo L."/>
        </authorList>
    </citation>
    <scope>NUCLEOTIDE SEQUENCE [LARGE SCALE GENOMIC DNA]</scope>
    <source>
        <strain evidence="1 2">M2KJ-4</strain>
    </source>
</reference>